<accession>A0AAE0HB19</accession>
<sequence>MGLTTILRGFKVPISVLDRFFESNGVMQTWGYPPRYDRLPLPGSDRPTLDPQSAFLRTKLGVTRRGREGMSQSTHAYVAYAYLMVFAQRQIDVAAELPDTAPPGFARLRSEILEFATEGEEGLLHTAGMQGGEGQDPSSSLFIVVTDEREYPFKGPFMRESDLRCNQCAAVFEDWLLLKSHRKDAHGVEIERDTLPDDL</sequence>
<dbReference type="PROSITE" id="PS00028">
    <property type="entry name" value="ZINC_FINGER_C2H2_1"/>
    <property type="match status" value="1"/>
</dbReference>
<feature type="domain" description="C2H2-type" evidence="1">
    <location>
        <begin position="165"/>
        <end position="186"/>
    </location>
</feature>
<dbReference type="AlphaFoldDB" id="A0AAE0HB19"/>
<keyword evidence="3" id="KW-1185">Reference proteome</keyword>
<protein>
    <recommendedName>
        <fullName evidence="1">C2H2-type domain-containing protein</fullName>
    </recommendedName>
</protein>
<dbReference type="RefSeq" id="XP_062656568.1">
    <property type="nucleotide sequence ID" value="XM_062804303.1"/>
</dbReference>
<evidence type="ECO:0000259" key="1">
    <source>
        <dbReference type="PROSITE" id="PS00028"/>
    </source>
</evidence>
<comment type="caution">
    <text evidence="2">The sequence shown here is derived from an EMBL/GenBank/DDBJ whole genome shotgun (WGS) entry which is preliminary data.</text>
</comment>
<gene>
    <name evidence="2" type="ORF">B0H64DRAFT_403391</name>
</gene>
<proteinExistence type="predicted"/>
<dbReference type="EMBL" id="JAUEPN010000006">
    <property type="protein sequence ID" value="KAK3293054.1"/>
    <property type="molecule type" value="Genomic_DNA"/>
</dbReference>
<organism evidence="2 3">
    <name type="scientific">Chaetomium fimeti</name>
    <dbReference type="NCBI Taxonomy" id="1854472"/>
    <lineage>
        <taxon>Eukaryota</taxon>
        <taxon>Fungi</taxon>
        <taxon>Dikarya</taxon>
        <taxon>Ascomycota</taxon>
        <taxon>Pezizomycotina</taxon>
        <taxon>Sordariomycetes</taxon>
        <taxon>Sordariomycetidae</taxon>
        <taxon>Sordariales</taxon>
        <taxon>Chaetomiaceae</taxon>
        <taxon>Chaetomium</taxon>
    </lineage>
</organism>
<dbReference type="Proteomes" id="UP001278766">
    <property type="component" value="Unassembled WGS sequence"/>
</dbReference>
<evidence type="ECO:0000313" key="3">
    <source>
        <dbReference type="Proteomes" id="UP001278766"/>
    </source>
</evidence>
<reference evidence="2" key="1">
    <citation type="journal article" date="2023" name="Mol. Phylogenet. Evol.">
        <title>Genome-scale phylogeny and comparative genomics of the fungal order Sordariales.</title>
        <authorList>
            <person name="Hensen N."/>
            <person name="Bonometti L."/>
            <person name="Westerberg I."/>
            <person name="Brannstrom I.O."/>
            <person name="Guillou S."/>
            <person name="Cros-Aarteil S."/>
            <person name="Calhoun S."/>
            <person name="Haridas S."/>
            <person name="Kuo A."/>
            <person name="Mondo S."/>
            <person name="Pangilinan J."/>
            <person name="Riley R."/>
            <person name="LaButti K."/>
            <person name="Andreopoulos B."/>
            <person name="Lipzen A."/>
            <person name="Chen C."/>
            <person name="Yan M."/>
            <person name="Daum C."/>
            <person name="Ng V."/>
            <person name="Clum A."/>
            <person name="Steindorff A."/>
            <person name="Ohm R.A."/>
            <person name="Martin F."/>
            <person name="Silar P."/>
            <person name="Natvig D.O."/>
            <person name="Lalanne C."/>
            <person name="Gautier V."/>
            <person name="Ament-Velasquez S.L."/>
            <person name="Kruys A."/>
            <person name="Hutchinson M.I."/>
            <person name="Powell A.J."/>
            <person name="Barry K."/>
            <person name="Miller A.N."/>
            <person name="Grigoriev I.V."/>
            <person name="Debuchy R."/>
            <person name="Gladieux P."/>
            <person name="Hiltunen Thoren M."/>
            <person name="Johannesson H."/>
        </authorList>
    </citation>
    <scope>NUCLEOTIDE SEQUENCE</scope>
    <source>
        <strain evidence="2">CBS 168.71</strain>
    </source>
</reference>
<reference evidence="2" key="2">
    <citation type="submission" date="2023-06" db="EMBL/GenBank/DDBJ databases">
        <authorList>
            <consortium name="Lawrence Berkeley National Laboratory"/>
            <person name="Haridas S."/>
            <person name="Hensen N."/>
            <person name="Bonometti L."/>
            <person name="Westerberg I."/>
            <person name="Brannstrom I.O."/>
            <person name="Guillou S."/>
            <person name="Cros-Aarteil S."/>
            <person name="Calhoun S."/>
            <person name="Kuo A."/>
            <person name="Mondo S."/>
            <person name="Pangilinan J."/>
            <person name="Riley R."/>
            <person name="Labutti K."/>
            <person name="Andreopoulos B."/>
            <person name="Lipzen A."/>
            <person name="Chen C."/>
            <person name="Yanf M."/>
            <person name="Daum C."/>
            <person name="Ng V."/>
            <person name="Clum A."/>
            <person name="Steindorff A."/>
            <person name="Ohm R."/>
            <person name="Martin F."/>
            <person name="Silar P."/>
            <person name="Natvig D."/>
            <person name="Lalanne C."/>
            <person name="Gautier V."/>
            <person name="Ament-Velasquez S.L."/>
            <person name="Kruys A."/>
            <person name="Hutchinson M.I."/>
            <person name="Powell A.J."/>
            <person name="Barry K."/>
            <person name="Miller A.N."/>
            <person name="Grigoriev I.V."/>
            <person name="Debuchy R."/>
            <person name="Gladieux P."/>
            <person name="Thoren M.H."/>
            <person name="Johannesson H."/>
        </authorList>
    </citation>
    <scope>NUCLEOTIDE SEQUENCE</scope>
    <source>
        <strain evidence="2">CBS 168.71</strain>
    </source>
</reference>
<evidence type="ECO:0000313" key="2">
    <source>
        <dbReference type="EMBL" id="KAK3293054.1"/>
    </source>
</evidence>
<dbReference type="GeneID" id="87841251"/>
<dbReference type="InterPro" id="IPR013087">
    <property type="entry name" value="Znf_C2H2_type"/>
</dbReference>
<name>A0AAE0HB19_9PEZI</name>